<feature type="domain" description="DNA2/NAM7 helicase-like C-terminal" evidence="7">
    <location>
        <begin position="678"/>
        <end position="844"/>
    </location>
</feature>
<dbReference type="EMBL" id="JADIMY010000117">
    <property type="protein sequence ID" value="MBO8428101.1"/>
    <property type="molecule type" value="Genomic_DNA"/>
</dbReference>
<evidence type="ECO:0000313" key="8">
    <source>
        <dbReference type="EMBL" id="MBO8428101.1"/>
    </source>
</evidence>
<organism evidence="8 9">
    <name type="scientific">Candidatus Onthovivens merdipullorum</name>
    <dbReference type="NCBI Taxonomy" id="2840889"/>
    <lineage>
        <taxon>Bacteria</taxon>
        <taxon>Bacillati</taxon>
        <taxon>Bacillota</taxon>
        <taxon>Bacilli</taxon>
        <taxon>Bacillales</taxon>
        <taxon>Candidatus Onthovivens</taxon>
    </lineage>
</organism>
<evidence type="ECO:0000256" key="3">
    <source>
        <dbReference type="ARBA" id="ARBA00022801"/>
    </source>
</evidence>
<sequence>MKLSIKNLIYQAIISNKWLAVSYVNRNNESTNYYIGIKAVDIKKEIIYCDIFNPFKTDHLLKKGNDTYIKFSGIKSARIIENSYYEIPINLKVKIKNDKVFYAYFDVVNFDNNILEYLLECYRLDNDPYVKDKALIDDIDFYTLSKSSTYQLDDNQFNILLDKVFKVSYEEAKQKNRFATLALNKLSIDIDGKQYVIAYRELELNFLDKTLHVAKKSSINNSFLISERKRVTLGMYLDGISSEDFCSTFDEKYNEYKELIKENFHHNERIDTTPSIFLLFRNCLNGVSDAIESIEKLDEENKLTTPLKAFFGRNRSRNNKDKDVNIVVFNKNKINIDQLRVVYNSMVNHITYVKGPPGTGKTETIFNVLLSAYANNKTVLVCSNNNHPVIDIYKKMIESFKFKNSSQEIIFPMIRIGNNIEMLDTIKKLKELLTYISKNQDVKTYDNLIEDNKNKSLSNFNELKKLLIEYENKLDLEERINTLGKLKDFISINQINEKLESELKLYKYKLNTSKNITDKDIFKCTKSVFDDLDFHNFLYYSSILRYKKLLGPTFKELREIIVLEDENIAVSKFNKFLKNNLNLRRFLSIFPIILSTNLSSEKLGSATNHFDLVIMDEAGQCNIAFSLIPIVRGENLLLVGDTNQLQPVTVIENDVNLDLMNKYNISKEYNYVRNSILSLMLRKDNNSKCILLRYHYRCGKRIASFVNQRFYEKQLKLLNENLGDLVYVNVQNTSKAKLRNSYNEEAYEIAKIIKENNYKDVGIITPFVNQAALINEYLEQFGIEDVKAGTVHTLQGSEKSVIIMSSALSLKTAKRTMGWIKNNYELINVAVTRAKNRFIFVGDKEAIDALSKNDTNDIKALSDYVFSNGEISVTQSEAVINYDFSNDSKSEREFFETIKPYFNRRGSKFRIERNVLVEKAIKNVNYFDHKEIGMKEFDVIVQVSGGLFNRQYKTIVVFEIDGGEHVGSKETALRDRKKEEICAKYNIKLIRIPNSAVKDYESIIGLFEFTIGKIHNLDEAFEQMSLFEE</sequence>
<dbReference type="CDD" id="cd17934">
    <property type="entry name" value="DEXXQc_Upf1-like"/>
    <property type="match status" value="1"/>
</dbReference>
<evidence type="ECO:0000256" key="2">
    <source>
        <dbReference type="ARBA" id="ARBA00022741"/>
    </source>
</evidence>
<evidence type="ECO:0000259" key="7">
    <source>
        <dbReference type="Pfam" id="PF13087"/>
    </source>
</evidence>
<dbReference type="Gene3D" id="3.40.960.10">
    <property type="entry name" value="VSR Endonuclease"/>
    <property type="match status" value="1"/>
</dbReference>
<keyword evidence="3" id="KW-0378">Hydrolase</keyword>
<dbReference type="GO" id="GO:0043139">
    <property type="term" value="F:5'-3' DNA helicase activity"/>
    <property type="evidence" value="ECO:0007669"/>
    <property type="project" value="TreeGrafter"/>
</dbReference>
<evidence type="ECO:0000256" key="5">
    <source>
        <dbReference type="ARBA" id="ARBA00022840"/>
    </source>
</evidence>
<protein>
    <recommendedName>
        <fullName evidence="10">DNA helicase</fullName>
    </recommendedName>
</protein>
<comment type="similarity">
    <text evidence="1">Belongs to the DNA2/NAM7 helicase family.</text>
</comment>
<dbReference type="AlphaFoldDB" id="A0A9D9DKH1"/>
<dbReference type="Pfam" id="PF13086">
    <property type="entry name" value="AAA_11"/>
    <property type="match status" value="1"/>
</dbReference>
<dbReference type="PANTHER" id="PTHR43788:SF8">
    <property type="entry name" value="DNA-BINDING PROTEIN SMUBP-2"/>
    <property type="match status" value="1"/>
</dbReference>
<feature type="domain" description="DNA2/NAM7 helicase helicase" evidence="6">
    <location>
        <begin position="334"/>
        <end position="649"/>
    </location>
</feature>
<keyword evidence="4" id="KW-0347">Helicase</keyword>
<dbReference type="InterPro" id="IPR050534">
    <property type="entry name" value="Coronavir_polyprotein_1ab"/>
</dbReference>
<dbReference type="Pfam" id="PF13087">
    <property type="entry name" value="AAA_12"/>
    <property type="match status" value="1"/>
</dbReference>
<evidence type="ECO:0000256" key="4">
    <source>
        <dbReference type="ARBA" id="ARBA00022806"/>
    </source>
</evidence>
<dbReference type="GO" id="GO:0005524">
    <property type="term" value="F:ATP binding"/>
    <property type="evidence" value="ECO:0007669"/>
    <property type="project" value="UniProtKB-KW"/>
</dbReference>
<dbReference type="InterPro" id="IPR047187">
    <property type="entry name" value="SF1_C_Upf1"/>
</dbReference>
<dbReference type="PANTHER" id="PTHR43788">
    <property type="entry name" value="DNA2/NAM7 HELICASE FAMILY MEMBER"/>
    <property type="match status" value="1"/>
</dbReference>
<evidence type="ECO:0000313" key="9">
    <source>
        <dbReference type="Proteomes" id="UP000823613"/>
    </source>
</evidence>
<gene>
    <name evidence="8" type="ORF">IAC58_06135</name>
</gene>
<reference evidence="8" key="2">
    <citation type="journal article" date="2021" name="PeerJ">
        <title>Extensive microbial diversity within the chicken gut microbiome revealed by metagenomics and culture.</title>
        <authorList>
            <person name="Gilroy R."/>
            <person name="Ravi A."/>
            <person name="Getino M."/>
            <person name="Pursley I."/>
            <person name="Horton D.L."/>
            <person name="Alikhan N.F."/>
            <person name="Baker D."/>
            <person name="Gharbi K."/>
            <person name="Hall N."/>
            <person name="Watson M."/>
            <person name="Adriaenssens E.M."/>
            <person name="Foster-Nyarko E."/>
            <person name="Jarju S."/>
            <person name="Secka A."/>
            <person name="Antonio M."/>
            <person name="Oren A."/>
            <person name="Chaudhuri R.R."/>
            <person name="La Ragione R."/>
            <person name="Hildebrand F."/>
            <person name="Pallen M.J."/>
        </authorList>
    </citation>
    <scope>NUCLEOTIDE SEQUENCE</scope>
    <source>
        <strain evidence="8">11159</strain>
    </source>
</reference>
<accession>A0A9D9DKH1</accession>
<dbReference type="GO" id="GO:0016787">
    <property type="term" value="F:hydrolase activity"/>
    <property type="evidence" value="ECO:0007669"/>
    <property type="project" value="UniProtKB-KW"/>
</dbReference>
<dbReference type="Gene3D" id="3.40.50.300">
    <property type="entry name" value="P-loop containing nucleotide triphosphate hydrolases"/>
    <property type="match status" value="2"/>
</dbReference>
<dbReference type="SUPFAM" id="SSF52540">
    <property type="entry name" value="P-loop containing nucleoside triphosphate hydrolases"/>
    <property type="match status" value="1"/>
</dbReference>
<dbReference type="InterPro" id="IPR041677">
    <property type="entry name" value="DNA2/NAM7_AAA_11"/>
</dbReference>
<dbReference type="Proteomes" id="UP000823613">
    <property type="component" value="Unassembled WGS sequence"/>
</dbReference>
<dbReference type="CDD" id="cd18808">
    <property type="entry name" value="SF1_C_Upf1"/>
    <property type="match status" value="1"/>
</dbReference>
<name>A0A9D9DKH1_9BACL</name>
<dbReference type="InterPro" id="IPR027417">
    <property type="entry name" value="P-loop_NTPase"/>
</dbReference>
<keyword evidence="2" id="KW-0547">Nucleotide-binding</keyword>
<evidence type="ECO:0008006" key="10">
    <source>
        <dbReference type="Google" id="ProtNLM"/>
    </source>
</evidence>
<evidence type="ECO:0000259" key="6">
    <source>
        <dbReference type="Pfam" id="PF13086"/>
    </source>
</evidence>
<comment type="caution">
    <text evidence="8">The sequence shown here is derived from an EMBL/GenBank/DDBJ whole genome shotgun (WGS) entry which is preliminary data.</text>
</comment>
<proteinExistence type="inferred from homology"/>
<evidence type="ECO:0000256" key="1">
    <source>
        <dbReference type="ARBA" id="ARBA00007913"/>
    </source>
</evidence>
<reference evidence="8" key="1">
    <citation type="submission" date="2020-10" db="EMBL/GenBank/DDBJ databases">
        <authorList>
            <person name="Gilroy R."/>
        </authorList>
    </citation>
    <scope>NUCLEOTIDE SEQUENCE</scope>
    <source>
        <strain evidence="8">11159</strain>
    </source>
</reference>
<keyword evidence="5" id="KW-0067">ATP-binding</keyword>
<dbReference type="InterPro" id="IPR041679">
    <property type="entry name" value="DNA2/NAM7-like_C"/>
</dbReference>